<dbReference type="GO" id="GO:0003824">
    <property type="term" value="F:catalytic activity"/>
    <property type="evidence" value="ECO:0007669"/>
    <property type="project" value="InterPro"/>
</dbReference>
<dbReference type="AlphaFoldDB" id="A0A3E2HAT2"/>
<protein>
    <recommendedName>
        <fullName evidence="2">Amidase domain-containing protein</fullName>
    </recommendedName>
</protein>
<dbReference type="PANTHER" id="PTHR11895">
    <property type="entry name" value="TRANSAMIDASE"/>
    <property type="match status" value="1"/>
</dbReference>
<dbReference type="OMA" id="FAMKSTH"/>
<dbReference type="InterPro" id="IPR000120">
    <property type="entry name" value="Amidase"/>
</dbReference>
<feature type="domain" description="Amidase" evidence="2">
    <location>
        <begin position="7"/>
        <end position="155"/>
    </location>
</feature>
<feature type="non-terminal residue" evidence="3">
    <location>
        <position position="210"/>
    </location>
</feature>
<evidence type="ECO:0000256" key="1">
    <source>
        <dbReference type="SAM" id="MobiDB-lite"/>
    </source>
</evidence>
<feature type="non-terminal residue" evidence="3">
    <location>
        <position position="1"/>
    </location>
</feature>
<dbReference type="EMBL" id="NCSJ02000098">
    <property type="protein sequence ID" value="RFU30525.1"/>
    <property type="molecule type" value="Genomic_DNA"/>
</dbReference>
<dbReference type="InterPro" id="IPR023631">
    <property type="entry name" value="Amidase_dom"/>
</dbReference>
<dbReference type="STRING" id="5539.A0A3E2HAT2"/>
<gene>
    <name evidence="3" type="ORF">B7463_g5822</name>
</gene>
<dbReference type="Gene3D" id="3.90.1300.10">
    <property type="entry name" value="Amidase signature (AS) domain"/>
    <property type="match status" value="1"/>
</dbReference>
<comment type="caution">
    <text evidence="3">The sequence shown here is derived from an EMBL/GenBank/DDBJ whole genome shotgun (WGS) entry which is preliminary data.</text>
</comment>
<evidence type="ECO:0000259" key="2">
    <source>
        <dbReference type="Pfam" id="PF01425"/>
    </source>
</evidence>
<dbReference type="InterPro" id="IPR036928">
    <property type="entry name" value="AS_sf"/>
</dbReference>
<dbReference type="PANTHER" id="PTHR11895:SF67">
    <property type="entry name" value="AMIDASE DOMAIN-CONTAINING PROTEIN"/>
    <property type="match status" value="1"/>
</dbReference>
<evidence type="ECO:0000313" key="4">
    <source>
        <dbReference type="Proteomes" id="UP000258309"/>
    </source>
</evidence>
<feature type="region of interest" description="Disordered" evidence="1">
    <location>
        <begin position="1"/>
        <end position="26"/>
    </location>
</feature>
<sequence length="210" mass="23079">MTNSGPNTTNPHDQNRAPGGSSAGSASAVANFQVPLSIETQTGDTVIHPASFTGIFAMKSTHNTISPEDQKICSITVDAVGFFARSIEDLQLVVNVFALKDDEPSRDISLKEARVAFMKTPMWHCAGSGTIVAMEKAAIIFERYGVEVERVSFAPEFDDVEILKRMHNTVTNSDAQAAFLREYRMDKTKLDLEICSIVQNSSNYTRKEIL</sequence>
<reference evidence="3 4" key="1">
    <citation type="submission" date="2018-05" db="EMBL/GenBank/DDBJ databases">
        <title>Draft genome sequence of Scytalidium lignicola DSM 105466, a ubiquitous saprotrophic fungus.</title>
        <authorList>
            <person name="Buettner E."/>
            <person name="Gebauer A.M."/>
            <person name="Hofrichter M."/>
            <person name="Liers C."/>
            <person name="Kellner H."/>
        </authorList>
    </citation>
    <scope>NUCLEOTIDE SEQUENCE [LARGE SCALE GENOMIC DNA]</scope>
    <source>
        <strain evidence="3 4">DSM 105466</strain>
    </source>
</reference>
<feature type="compositionally biased region" description="Polar residues" evidence="1">
    <location>
        <begin position="1"/>
        <end position="12"/>
    </location>
</feature>
<proteinExistence type="predicted"/>
<dbReference type="Pfam" id="PF01425">
    <property type="entry name" value="Amidase"/>
    <property type="match status" value="1"/>
</dbReference>
<dbReference type="Proteomes" id="UP000258309">
    <property type="component" value="Unassembled WGS sequence"/>
</dbReference>
<dbReference type="OrthoDB" id="6428749at2759"/>
<keyword evidence="4" id="KW-1185">Reference proteome</keyword>
<accession>A0A3E2HAT2</accession>
<dbReference type="SUPFAM" id="SSF75304">
    <property type="entry name" value="Amidase signature (AS) enzymes"/>
    <property type="match status" value="1"/>
</dbReference>
<name>A0A3E2HAT2_SCYLI</name>
<organism evidence="3 4">
    <name type="scientific">Scytalidium lignicola</name>
    <name type="common">Hyphomycete</name>
    <dbReference type="NCBI Taxonomy" id="5539"/>
    <lineage>
        <taxon>Eukaryota</taxon>
        <taxon>Fungi</taxon>
        <taxon>Dikarya</taxon>
        <taxon>Ascomycota</taxon>
        <taxon>Pezizomycotina</taxon>
        <taxon>Leotiomycetes</taxon>
        <taxon>Leotiomycetes incertae sedis</taxon>
        <taxon>Scytalidium</taxon>
    </lineage>
</organism>
<evidence type="ECO:0000313" key="3">
    <source>
        <dbReference type="EMBL" id="RFU30525.1"/>
    </source>
</evidence>